<feature type="compositionally biased region" description="Basic and acidic residues" evidence="2">
    <location>
        <begin position="905"/>
        <end position="918"/>
    </location>
</feature>
<dbReference type="GO" id="GO:0005576">
    <property type="term" value="C:extracellular region"/>
    <property type="evidence" value="ECO:0007669"/>
    <property type="project" value="GOC"/>
</dbReference>
<evidence type="ECO:0008006" key="5">
    <source>
        <dbReference type="Google" id="ProtNLM"/>
    </source>
</evidence>
<dbReference type="GO" id="GO:0060287">
    <property type="term" value="P:epithelial cilium movement involved in determination of left/right asymmetry"/>
    <property type="evidence" value="ECO:0007669"/>
    <property type="project" value="TreeGrafter"/>
</dbReference>
<feature type="region of interest" description="Disordered" evidence="2">
    <location>
        <begin position="552"/>
        <end position="586"/>
    </location>
</feature>
<name>A0A8S3ZVF6_9EUPU</name>
<protein>
    <recommendedName>
        <fullName evidence="5">LisH domain-containing protein</fullName>
    </recommendedName>
</protein>
<reference evidence="3" key="1">
    <citation type="submission" date="2021-04" db="EMBL/GenBank/DDBJ databases">
        <authorList>
            <consortium name="Molecular Ecology Group"/>
        </authorList>
    </citation>
    <scope>NUCLEOTIDE SEQUENCE</scope>
</reference>
<dbReference type="Gene3D" id="1.20.960.40">
    <property type="match status" value="1"/>
</dbReference>
<evidence type="ECO:0000256" key="2">
    <source>
        <dbReference type="SAM" id="MobiDB-lite"/>
    </source>
</evidence>
<dbReference type="Proteomes" id="UP000678393">
    <property type="component" value="Unassembled WGS sequence"/>
</dbReference>
<evidence type="ECO:0000256" key="1">
    <source>
        <dbReference type="SAM" id="Coils"/>
    </source>
</evidence>
<feature type="coiled-coil region" evidence="1">
    <location>
        <begin position="479"/>
        <end position="541"/>
    </location>
</feature>
<dbReference type="InterPro" id="IPR006594">
    <property type="entry name" value="LisH"/>
</dbReference>
<feature type="non-terminal residue" evidence="3">
    <location>
        <position position="944"/>
    </location>
</feature>
<evidence type="ECO:0000313" key="3">
    <source>
        <dbReference type="EMBL" id="CAG5133473.1"/>
    </source>
</evidence>
<gene>
    <name evidence="3" type="ORF">CUNI_LOCUS19031</name>
</gene>
<feature type="coiled-coil region" evidence="1">
    <location>
        <begin position="204"/>
        <end position="302"/>
    </location>
</feature>
<comment type="caution">
    <text evidence="3">The sequence shown here is derived from an EMBL/GenBank/DDBJ whole genome shotgun (WGS) entry which is preliminary data.</text>
</comment>
<feature type="compositionally biased region" description="Low complexity" evidence="2">
    <location>
        <begin position="881"/>
        <end position="897"/>
    </location>
</feature>
<dbReference type="InterPro" id="IPR055289">
    <property type="entry name" value="OFD1"/>
</dbReference>
<dbReference type="Pfam" id="PF16045">
    <property type="entry name" value="LisH_2"/>
    <property type="match status" value="1"/>
</dbReference>
<dbReference type="GO" id="GO:0036064">
    <property type="term" value="C:ciliary basal body"/>
    <property type="evidence" value="ECO:0007669"/>
    <property type="project" value="TreeGrafter"/>
</dbReference>
<feature type="compositionally biased region" description="Basic and acidic residues" evidence="2">
    <location>
        <begin position="571"/>
        <end position="583"/>
    </location>
</feature>
<evidence type="ECO:0000313" key="4">
    <source>
        <dbReference type="Proteomes" id="UP000678393"/>
    </source>
</evidence>
<feature type="compositionally biased region" description="Basic and acidic residues" evidence="2">
    <location>
        <begin position="860"/>
        <end position="874"/>
    </location>
</feature>
<dbReference type="PANTHER" id="PTHR39063">
    <property type="entry name" value="ORAL-FACIAL-DIGITAL SYNDROME 1 PROTEIN HOMOLOG"/>
    <property type="match status" value="1"/>
</dbReference>
<dbReference type="PROSITE" id="PS50896">
    <property type="entry name" value="LISH"/>
    <property type="match status" value="1"/>
</dbReference>
<organism evidence="3 4">
    <name type="scientific">Candidula unifasciata</name>
    <dbReference type="NCBI Taxonomy" id="100452"/>
    <lineage>
        <taxon>Eukaryota</taxon>
        <taxon>Metazoa</taxon>
        <taxon>Spiralia</taxon>
        <taxon>Lophotrochozoa</taxon>
        <taxon>Mollusca</taxon>
        <taxon>Gastropoda</taxon>
        <taxon>Heterobranchia</taxon>
        <taxon>Euthyneura</taxon>
        <taxon>Panpulmonata</taxon>
        <taxon>Eupulmonata</taxon>
        <taxon>Stylommatophora</taxon>
        <taxon>Helicina</taxon>
        <taxon>Helicoidea</taxon>
        <taxon>Geomitridae</taxon>
        <taxon>Candidula</taxon>
    </lineage>
</organism>
<feature type="region of interest" description="Disordered" evidence="2">
    <location>
        <begin position="858"/>
        <end position="927"/>
    </location>
</feature>
<dbReference type="PANTHER" id="PTHR39063:SF1">
    <property type="entry name" value="OFD1 CENTRIOLE AND CENTRIOLAR SATELLITE PROTEIN"/>
    <property type="match status" value="1"/>
</dbReference>
<dbReference type="GO" id="GO:0005813">
    <property type="term" value="C:centrosome"/>
    <property type="evidence" value="ECO:0007669"/>
    <property type="project" value="TreeGrafter"/>
</dbReference>
<dbReference type="OrthoDB" id="206339at2759"/>
<keyword evidence="1" id="KW-0175">Coiled coil</keyword>
<dbReference type="AlphaFoldDB" id="A0A8S3ZVF6"/>
<keyword evidence="4" id="KW-1185">Reference proteome</keyword>
<sequence length="944" mass="109677">MADQAPEYLSAEELRNRLYHSLRNRGLVDSIKSQLRNSLVTELQQSVRGPLTLKDLNVPEGGSLLHRASNSLVANHLRACKYEYTLSVFLPECGLNQDKKFDTADLLKLLNISPHSRLYQRLVSFLWQLLTEVCSLHANSVQHIGCQTDLIKVGPVTPLDVKLSSVDELYSSRREDFLLSGRSGAEQRMLSFQRQLEDRYNTQLKMELARMRDAEIAAIKLEEKENSRKALEQARRDLERIYKDKHDALVQRERNATERLQQQLELQERETYAQRQSILEEIEAVRQREAEVRREAEVNKREKKLSEDRLRDKETDLRRRELEIRQKETSFEQRLQNEMAQFKLDQQARFIERLQNIEAREAAVKEGERAVAEEKARIQQVKDELRDKTHRVNELEAMLTEAKYSEMNATKNNEYVNAKLRDMSDYSTLKEQVVLYRNELETVRTRLAEVLAMNERERGRQEELLRELRRPSPESLMLHRDLEKAKENLRQEQIIFNQQKQLLEARLKEELDRNRELLQRFEEQSQQMREMNREIVDLRQHLHMTTRALNNEVYKKPNQEHDGPPLNESGRVQKERSLSRHPVDLNLDFPGPRRSLRFEADAKDVYHDVDFDLPPVSRSGGGDYCDDEVSSVDSADVIAHAKYRLLNLDKEAHNLEKAYHDFHCRITNINALPLTGSSSLPQNAGKSGKICFKIFQQNPGLMSPRQSPIPFENPMSSTPYKHPRRVPDFNDSFSELGTKVQRQTQNSAPLMPQRDLFSMAEHTRSDQRHLEEEERRVKMRPITVDDLEQRPGSPGIIIVTGSVSSDEGKKPPVAIDDRAEIVVRESFHYVASEKTASWSVPDNPVVAAAPVSLDSAWEAKQGEGEKETDKHTNEPGETEVELSQQKQRSQERQLLQQMEEEEEQHDQVDKDSVAVKTDEGDDQIDPVMKEYMARVLELKQKEEE</sequence>
<dbReference type="SMART" id="SM00667">
    <property type="entry name" value="LisH"/>
    <property type="match status" value="1"/>
</dbReference>
<feature type="compositionally biased region" description="Basic and acidic residues" evidence="2">
    <location>
        <begin position="553"/>
        <end position="563"/>
    </location>
</feature>
<dbReference type="EMBL" id="CAJHNH020006235">
    <property type="protein sequence ID" value="CAG5133473.1"/>
    <property type="molecule type" value="Genomic_DNA"/>
</dbReference>
<feature type="region of interest" description="Disordered" evidence="2">
    <location>
        <begin position="786"/>
        <end position="812"/>
    </location>
</feature>
<feature type="coiled-coil region" evidence="1">
    <location>
        <begin position="364"/>
        <end position="398"/>
    </location>
</feature>
<accession>A0A8S3ZVF6</accession>
<proteinExistence type="predicted"/>